<evidence type="ECO:0000256" key="1">
    <source>
        <dbReference type="SAM" id="MobiDB-lite"/>
    </source>
</evidence>
<dbReference type="Proteomes" id="UP001066276">
    <property type="component" value="Chromosome 9"/>
</dbReference>
<organism evidence="2 3">
    <name type="scientific">Pleurodeles waltl</name>
    <name type="common">Iberian ribbed newt</name>
    <dbReference type="NCBI Taxonomy" id="8319"/>
    <lineage>
        <taxon>Eukaryota</taxon>
        <taxon>Metazoa</taxon>
        <taxon>Chordata</taxon>
        <taxon>Craniata</taxon>
        <taxon>Vertebrata</taxon>
        <taxon>Euteleostomi</taxon>
        <taxon>Amphibia</taxon>
        <taxon>Batrachia</taxon>
        <taxon>Caudata</taxon>
        <taxon>Salamandroidea</taxon>
        <taxon>Salamandridae</taxon>
        <taxon>Pleurodelinae</taxon>
        <taxon>Pleurodeles</taxon>
    </lineage>
</organism>
<gene>
    <name evidence="2" type="ORF">NDU88_002000</name>
</gene>
<protein>
    <submittedName>
        <fullName evidence="2">Uncharacterized protein</fullName>
    </submittedName>
</protein>
<evidence type="ECO:0000313" key="3">
    <source>
        <dbReference type="Proteomes" id="UP001066276"/>
    </source>
</evidence>
<feature type="region of interest" description="Disordered" evidence="1">
    <location>
        <begin position="58"/>
        <end position="79"/>
    </location>
</feature>
<dbReference type="EMBL" id="JANPWB010000013">
    <property type="protein sequence ID" value="KAJ1104590.1"/>
    <property type="molecule type" value="Genomic_DNA"/>
</dbReference>
<proteinExistence type="predicted"/>
<sequence>MGMPTTAAVEDPGDELRCLIVCEGRKWWELWLAEFTRVDGPQHYRHRLRLFEKAMRSETEPPGLATDGHNSRHWPRTCL</sequence>
<keyword evidence="3" id="KW-1185">Reference proteome</keyword>
<name>A0AAV7MP94_PLEWA</name>
<accession>A0AAV7MP94</accession>
<dbReference type="AlphaFoldDB" id="A0AAV7MP94"/>
<reference evidence="2" key="1">
    <citation type="journal article" date="2022" name="bioRxiv">
        <title>Sequencing and chromosome-scale assembly of the giantPleurodeles waltlgenome.</title>
        <authorList>
            <person name="Brown T."/>
            <person name="Elewa A."/>
            <person name="Iarovenko S."/>
            <person name="Subramanian E."/>
            <person name="Araus A.J."/>
            <person name="Petzold A."/>
            <person name="Susuki M."/>
            <person name="Suzuki K.-i.T."/>
            <person name="Hayashi T."/>
            <person name="Toyoda A."/>
            <person name="Oliveira C."/>
            <person name="Osipova E."/>
            <person name="Leigh N.D."/>
            <person name="Simon A."/>
            <person name="Yun M.H."/>
        </authorList>
    </citation>
    <scope>NUCLEOTIDE SEQUENCE</scope>
    <source>
        <strain evidence="2">20211129_DDA</strain>
        <tissue evidence="2">Liver</tissue>
    </source>
</reference>
<comment type="caution">
    <text evidence="2">The sequence shown here is derived from an EMBL/GenBank/DDBJ whole genome shotgun (WGS) entry which is preliminary data.</text>
</comment>
<evidence type="ECO:0000313" key="2">
    <source>
        <dbReference type="EMBL" id="KAJ1104590.1"/>
    </source>
</evidence>